<keyword evidence="1" id="KW-0808">Transferase</keyword>
<dbReference type="EMBL" id="JAATVY010000022">
    <property type="protein sequence ID" value="NJC72792.1"/>
    <property type="molecule type" value="Genomic_DNA"/>
</dbReference>
<keyword evidence="1" id="KW-0489">Methyltransferase</keyword>
<dbReference type="Gene3D" id="3.40.50.150">
    <property type="entry name" value="Vaccinia Virus protein VP39"/>
    <property type="match status" value="1"/>
</dbReference>
<dbReference type="InterPro" id="IPR029063">
    <property type="entry name" value="SAM-dependent_MTases_sf"/>
</dbReference>
<evidence type="ECO:0000313" key="2">
    <source>
        <dbReference type="Proteomes" id="UP000722989"/>
    </source>
</evidence>
<dbReference type="Proteomes" id="UP000722989">
    <property type="component" value="Unassembled WGS sequence"/>
</dbReference>
<dbReference type="SUPFAM" id="SSF53335">
    <property type="entry name" value="S-adenosyl-L-methionine-dependent methyltransferases"/>
    <property type="match status" value="1"/>
</dbReference>
<name>A0ABX0Y5V6_9ACTN</name>
<accession>A0ABX0Y5V6</accession>
<gene>
    <name evidence="1" type="ORF">HC031_24170</name>
</gene>
<keyword evidence="2" id="KW-1185">Reference proteome</keyword>
<reference evidence="1 2" key="1">
    <citation type="submission" date="2020-03" db="EMBL/GenBank/DDBJ databases">
        <title>WGS of the type strain of Planosporangium spp.</title>
        <authorList>
            <person name="Thawai C."/>
        </authorList>
    </citation>
    <scope>NUCLEOTIDE SEQUENCE [LARGE SCALE GENOMIC DNA]</scope>
    <source>
        <strain evidence="1 2">TBRC 5610</strain>
    </source>
</reference>
<proteinExistence type="predicted"/>
<dbReference type="RefSeq" id="WP_167927705.1">
    <property type="nucleotide sequence ID" value="NZ_JAATVY010000022.1"/>
</dbReference>
<organism evidence="1 2">
    <name type="scientific">Planosporangium thailandense</name>
    <dbReference type="NCBI Taxonomy" id="765197"/>
    <lineage>
        <taxon>Bacteria</taxon>
        <taxon>Bacillati</taxon>
        <taxon>Actinomycetota</taxon>
        <taxon>Actinomycetes</taxon>
        <taxon>Micromonosporales</taxon>
        <taxon>Micromonosporaceae</taxon>
        <taxon>Planosporangium</taxon>
    </lineage>
</organism>
<dbReference type="GO" id="GO:0032259">
    <property type="term" value="P:methylation"/>
    <property type="evidence" value="ECO:0007669"/>
    <property type="project" value="UniProtKB-KW"/>
</dbReference>
<protein>
    <submittedName>
        <fullName evidence="1">Class I SAM-dependent methyltransferase</fullName>
    </submittedName>
</protein>
<comment type="caution">
    <text evidence="1">The sequence shown here is derived from an EMBL/GenBank/DDBJ whole genome shotgun (WGS) entry which is preliminary data.</text>
</comment>
<sequence>MNSPERSAGRRLGYQVYRAAALLHRPTEAADRVRGRLERSLDTVLSVRVAPCRERDDRLHELLDLPADAAECAGFDDVWGSITARLPGSCGHDAGAALARTVWTVARHLRPERVVETGVARGVTTSVLLEAMERNGRGALWSIDLPDLSLAWRGEASAAVRPELRRRWTYVRGSSRRFLPTVLARLGSIQLFVHDGLHTHGNMLFEFGTVWRYLSAGGVLLADDVDGNGAFTHFGSWAAAPLLICPEDGKTGAYGLIRKPPGGPVAGRV</sequence>
<dbReference type="GO" id="GO:0008168">
    <property type="term" value="F:methyltransferase activity"/>
    <property type="evidence" value="ECO:0007669"/>
    <property type="project" value="UniProtKB-KW"/>
</dbReference>
<dbReference type="Pfam" id="PF13578">
    <property type="entry name" value="Methyltransf_24"/>
    <property type="match status" value="1"/>
</dbReference>
<evidence type="ECO:0000313" key="1">
    <source>
        <dbReference type="EMBL" id="NJC72792.1"/>
    </source>
</evidence>